<dbReference type="InterPro" id="IPR051932">
    <property type="entry name" value="Bact_StressResp_Reg"/>
</dbReference>
<protein>
    <submittedName>
        <fullName evidence="3">STAS domain-containing protein</fullName>
    </submittedName>
</protein>
<dbReference type="Pfam" id="PF01740">
    <property type="entry name" value="STAS"/>
    <property type="match status" value="1"/>
</dbReference>
<dbReference type="EMBL" id="JACSQO010000003">
    <property type="protein sequence ID" value="MBD7944033.1"/>
    <property type="molecule type" value="Genomic_DNA"/>
</dbReference>
<sequence length="276" mass="31823">MVSNEKFYNFLKSKTWDLTEKWYENLNKDLNGIYSTNNQEEIQLLKEQNHLFHEKFVELFNNSSEEGLKSFDDFIEVIVNDNGHQRTPLTEIIGEFFHQQYLYLELLEEFVSKYENELSDKQIIEFSTAILSTINDIILKFTKEFIEQSQIRLKSQQEMIIELSAPVIKLTADSALLPLIGEVDTNRAKVILEQSLQQCADMKIKHLYIDLLGVPVVDTMVAQQLFQMISALKLIGVSTSLSGVRPSIAQTTIQLGIDFKGVETHSSIEQAMRKHR</sequence>
<feature type="domain" description="STAS" evidence="2">
    <location>
        <begin position="164"/>
        <end position="275"/>
    </location>
</feature>
<accession>A0ABR8R8B1</accession>
<organism evidence="3 4">
    <name type="scientific">Psychrobacillus faecigallinarum</name>
    <dbReference type="NCBI Taxonomy" id="2762235"/>
    <lineage>
        <taxon>Bacteria</taxon>
        <taxon>Bacillati</taxon>
        <taxon>Bacillota</taxon>
        <taxon>Bacilli</taxon>
        <taxon>Bacillales</taxon>
        <taxon>Bacillaceae</taxon>
        <taxon>Psychrobacillus</taxon>
    </lineage>
</organism>
<dbReference type="InterPro" id="IPR002645">
    <property type="entry name" value="STAS_dom"/>
</dbReference>
<dbReference type="InterPro" id="IPR036513">
    <property type="entry name" value="STAS_dom_sf"/>
</dbReference>
<dbReference type="Proteomes" id="UP000640786">
    <property type="component" value="Unassembled WGS sequence"/>
</dbReference>
<proteinExistence type="predicted"/>
<dbReference type="PROSITE" id="PS50801">
    <property type="entry name" value="STAS"/>
    <property type="match status" value="1"/>
</dbReference>
<evidence type="ECO:0000313" key="4">
    <source>
        <dbReference type="Proteomes" id="UP000640786"/>
    </source>
</evidence>
<dbReference type="CDD" id="cd07041">
    <property type="entry name" value="STAS_RsbR_RsbS_like"/>
    <property type="match status" value="1"/>
</dbReference>
<dbReference type="PANTHER" id="PTHR33745:SF3">
    <property type="entry name" value="RSBT CO-ANTAGONIST PROTEIN RSBRC"/>
    <property type="match status" value="1"/>
</dbReference>
<dbReference type="SUPFAM" id="SSF52091">
    <property type="entry name" value="SpoIIaa-like"/>
    <property type="match status" value="1"/>
</dbReference>
<keyword evidence="4" id="KW-1185">Reference proteome</keyword>
<dbReference type="RefSeq" id="WP_191696939.1">
    <property type="nucleotide sequence ID" value="NZ_JACSQO010000003.1"/>
</dbReference>
<evidence type="ECO:0000256" key="1">
    <source>
        <dbReference type="ARBA" id="ARBA00022553"/>
    </source>
</evidence>
<dbReference type="Gene3D" id="3.30.750.24">
    <property type="entry name" value="STAS domain"/>
    <property type="match status" value="1"/>
</dbReference>
<name>A0ABR8R8B1_9BACI</name>
<comment type="caution">
    <text evidence="3">The sequence shown here is derived from an EMBL/GenBank/DDBJ whole genome shotgun (WGS) entry which is preliminary data.</text>
</comment>
<evidence type="ECO:0000259" key="2">
    <source>
        <dbReference type="PROSITE" id="PS50801"/>
    </source>
</evidence>
<reference evidence="3 4" key="1">
    <citation type="submission" date="2020-08" db="EMBL/GenBank/DDBJ databases">
        <title>A Genomic Blueprint of the Chicken Gut Microbiome.</title>
        <authorList>
            <person name="Gilroy R."/>
            <person name="Ravi A."/>
            <person name="Getino M."/>
            <person name="Pursley I."/>
            <person name="Horton D.L."/>
            <person name="Alikhan N.-F."/>
            <person name="Baker D."/>
            <person name="Gharbi K."/>
            <person name="Hall N."/>
            <person name="Watson M."/>
            <person name="Adriaenssens E.M."/>
            <person name="Foster-Nyarko E."/>
            <person name="Jarju S."/>
            <person name="Secka A."/>
            <person name="Antonio M."/>
            <person name="Oren A."/>
            <person name="Chaudhuri R."/>
            <person name="La Ragione R.M."/>
            <person name="Hildebrand F."/>
            <person name="Pallen M.J."/>
        </authorList>
    </citation>
    <scope>NUCLEOTIDE SEQUENCE [LARGE SCALE GENOMIC DNA]</scope>
    <source>
        <strain evidence="3 4">Sa2BUA9</strain>
    </source>
</reference>
<keyword evidence="1" id="KW-0597">Phosphoprotein</keyword>
<evidence type="ECO:0000313" key="3">
    <source>
        <dbReference type="EMBL" id="MBD7944033.1"/>
    </source>
</evidence>
<dbReference type="PANTHER" id="PTHR33745">
    <property type="entry name" value="RSBT ANTAGONIST PROTEIN RSBS-RELATED"/>
    <property type="match status" value="1"/>
</dbReference>
<gene>
    <name evidence="3" type="ORF">H9650_07865</name>
</gene>